<keyword evidence="3" id="KW-1185">Reference proteome</keyword>
<dbReference type="Gene3D" id="3.40.50.150">
    <property type="entry name" value="Vaccinia Virus protein VP39"/>
    <property type="match status" value="1"/>
</dbReference>
<evidence type="ECO:0000313" key="2">
    <source>
        <dbReference type="EMBL" id="GAA3587440.1"/>
    </source>
</evidence>
<dbReference type="EMBL" id="BAAAZN010000035">
    <property type="protein sequence ID" value="GAA3587440.1"/>
    <property type="molecule type" value="Genomic_DNA"/>
</dbReference>
<evidence type="ECO:0000259" key="1">
    <source>
        <dbReference type="Pfam" id="PF13649"/>
    </source>
</evidence>
<dbReference type="GO" id="GO:0032259">
    <property type="term" value="P:methylation"/>
    <property type="evidence" value="ECO:0007669"/>
    <property type="project" value="UniProtKB-KW"/>
</dbReference>
<dbReference type="InterPro" id="IPR050508">
    <property type="entry name" value="Methyltransf_Superfamily"/>
</dbReference>
<dbReference type="PANTHER" id="PTHR42912">
    <property type="entry name" value="METHYLTRANSFERASE"/>
    <property type="match status" value="1"/>
</dbReference>
<dbReference type="Proteomes" id="UP001500689">
    <property type="component" value="Unassembled WGS sequence"/>
</dbReference>
<dbReference type="GO" id="GO:0008168">
    <property type="term" value="F:methyltransferase activity"/>
    <property type="evidence" value="ECO:0007669"/>
    <property type="project" value="UniProtKB-KW"/>
</dbReference>
<dbReference type="CDD" id="cd02440">
    <property type="entry name" value="AdoMet_MTases"/>
    <property type="match status" value="1"/>
</dbReference>
<dbReference type="PANTHER" id="PTHR42912:SF93">
    <property type="entry name" value="N6-ADENOSINE-METHYLTRANSFERASE TMT1A"/>
    <property type="match status" value="1"/>
</dbReference>
<proteinExistence type="predicted"/>
<accession>A0ABP6YQ53</accession>
<dbReference type="Pfam" id="PF13649">
    <property type="entry name" value="Methyltransf_25"/>
    <property type="match status" value="1"/>
</dbReference>
<comment type="caution">
    <text evidence="2">The sequence shown here is derived from an EMBL/GenBank/DDBJ whole genome shotgun (WGS) entry which is preliminary data.</text>
</comment>
<name>A0ABP6YQ53_9PSEU</name>
<dbReference type="InterPro" id="IPR029063">
    <property type="entry name" value="SAM-dependent_MTases_sf"/>
</dbReference>
<organism evidence="2 3">
    <name type="scientific">Amycolatopsis ultiminotia</name>
    <dbReference type="NCBI Taxonomy" id="543629"/>
    <lineage>
        <taxon>Bacteria</taxon>
        <taxon>Bacillati</taxon>
        <taxon>Actinomycetota</taxon>
        <taxon>Actinomycetes</taxon>
        <taxon>Pseudonocardiales</taxon>
        <taxon>Pseudonocardiaceae</taxon>
        <taxon>Amycolatopsis</taxon>
    </lineage>
</organism>
<feature type="domain" description="Methyltransferase" evidence="1">
    <location>
        <begin position="57"/>
        <end position="150"/>
    </location>
</feature>
<gene>
    <name evidence="2" type="ORF">GCM10022222_85130</name>
</gene>
<keyword evidence="2" id="KW-0489">Methyltransferase</keyword>
<keyword evidence="2" id="KW-0808">Transferase</keyword>
<dbReference type="RefSeq" id="WP_344869323.1">
    <property type="nucleotide sequence ID" value="NZ_BAAAZN010000035.1"/>
</dbReference>
<evidence type="ECO:0000313" key="3">
    <source>
        <dbReference type="Proteomes" id="UP001500689"/>
    </source>
</evidence>
<sequence length="244" mass="26664">MTQRSDPAPTAPSGDEDPAEFWENLYRRQRDNHDLWAARVNPRLVEAAEPLRPGTALDLACGAGGDTLWLARRGWQVTATDISTTAVEKVQRLAKEADLGSLVTTERHDLAETFPRGAFDLVSAQYFHTPFELPRAAVLRTAAKALRPGGRLLVVDHGSTAPWSWNQDPDKHFPTPHEVYAELGLDPSVWSVERADTPHRTATGPGGQTAVVTDNVLLIHRAEGRRAAATELPGNARSRTSGSR</sequence>
<dbReference type="SUPFAM" id="SSF53335">
    <property type="entry name" value="S-adenosyl-L-methionine-dependent methyltransferases"/>
    <property type="match status" value="1"/>
</dbReference>
<reference evidence="3" key="1">
    <citation type="journal article" date="2019" name="Int. J. Syst. Evol. Microbiol.">
        <title>The Global Catalogue of Microorganisms (GCM) 10K type strain sequencing project: providing services to taxonomists for standard genome sequencing and annotation.</title>
        <authorList>
            <consortium name="The Broad Institute Genomics Platform"/>
            <consortium name="The Broad Institute Genome Sequencing Center for Infectious Disease"/>
            <person name="Wu L."/>
            <person name="Ma J."/>
        </authorList>
    </citation>
    <scope>NUCLEOTIDE SEQUENCE [LARGE SCALE GENOMIC DNA]</scope>
    <source>
        <strain evidence="3">JCM 16898</strain>
    </source>
</reference>
<dbReference type="InterPro" id="IPR041698">
    <property type="entry name" value="Methyltransf_25"/>
</dbReference>
<protein>
    <submittedName>
        <fullName evidence="2">Class I SAM-dependent methyltransferase</fullName>
    </submittedName>
</protein>